<gene>
    <name evidence="9" type="ORF">BDDG_08222</name>
</gene>
<sequence>MDIGMTADLLHGAEVAVEAGAEVAAIVGIEIEATREAQAALLPERIVVEKLTKNVNENHLREIFGVYGEIQSLELPMNPHFMTNRGTAYILYHEVADAEAAISHMHEAQLDGAVLNVSIVLPRRTFSRSPPPARNRGDFGRFDRPAYGRGYGRGGLDSGRPPPPGGRYRSPPPRRGSPRRFPGPRGMERHDLYRPRSLSRSRSPRGRSPSYSPRSRSRTPPPRRRPHRDSPRRRRRRDSSYSSYSDRGRSRSRSLSRSRSPSRSRSRHGGGRW</sequence>
<keyword evidence="2" id="KW-0507">mRNA processing</keyword>
<dbReference type="InterPro" id="IPR034201">
    <property type="entry name" value="RNPS1_RRM"/>
</dbReference>
<dbReference type="SMART" id="SM00360">
    <property type="entry name" value="RRM"/>
    <property type="match status" value="1"/>
</dbReference>
<evidence type="ECO:0000259" key="8">
    <source>
        <dbReference type="PROSITE" id="PS50102"/>
    </source>
</evidence>
<evidence type="ECO:0000256" key="7">
    <source>
        <dbReference type="SAM" id="MobiDB-lite"/>
    </source>
</evidence>
<protein>
    <recommendedName>
        <fullName evidence="8">RRM domain-containing protein</fullName>
    </recommendedName>
</protein>
<dbReference type="Gene3D" id="3.30.70.330">
    <property type="match status" value="1"/>
</dbReference>
<name>F2TPZ6_AJEDA</name>
<dbReference type="GO" id="GO:0003723">
    <property type="term" value="F:RNA binding"/>
    <property type="evidence" value="ECO:0007669"/>
    <property type="project" value="UniProtKB-UniRule"/>
</dbReference>
<evidence type="ECO:0000256" key="6">
    <source>
        <dbReference type="PROSITE-ProRule" id="PRU00176"/>
    </source>
</evidence>
<dbReference type="Proteomes" id="UP000007802">
    <property type="component" value="Unassembled WGS sequence"/>
</dbReference>
<keyword evidence="3 6" id="KW-0694">RNA-binding</keyword>
<evidence type="ECO:0000256" key="1">
    <source>
        <dbReference type="ARBA" id="ARBA00004123"/>
    </source>
</evidence>
<evidence type="ECO:0000256" key="2">
    <source>
        <dbReference type="ARBA" id="ARBA00022664"/>
    </source>
</evidence>
<dbReference type="CDD" id="cd12365">
    <property type="entry name" value="RRM_RNPS1"/>
    <property type="match status" value="1"/>
</dbReference>
<feature type="compositionally biased region" description="Basic and acidic residues" evidence="7">
    <location>
        <begin position="135"/>
        <end position="146"/>
    </location>
</feature>
<comment type="subcellular location">
    <subcellularLocation>
        <location evidence="1">Nucleus</location>
    </subcellularLocation>
</comment>
<dbReference type="PROSITE" id="PS50102">
    <property type="entry name" value="RRM"/>
    <property type="match status" value="1"/>
</dbReference>
<dbReference type="HOGENOM" id="CLU_054059_2_0_1"/>
<dbReference type="PANTHER" id="PTHR15481">
    <property type="entry name" value="RIBONUCLEIC ACID BINDING PROTEIN S1"/>
    <property type="match status" value="1"/>
</dbReference>
<dbReference type="GO" id="GO:0005654">
    <property type="term" value="C:nucleoplasm"/>
    <property type="evidence" value="ECO:0007669"/>
    <property type="project" value="TreeGrafter"/>
</dbReference>
<feature type="compositionally biased region" description="Pro residues" evidence="7">
    <location>
        <begin position="160"/>
        <end position="175"/>
    </location>
</feature>
<dbReference type="Pfam" id="PF00076">
    <property type="entry name" value="RRM_1"/>
    <property type="match status" value="1"/>
</dbReference>
<dbReference type="GO" id="GO:0000398">
    <property type="term" value="P:mRNA splicing, via spliceosome"/>
    <property type="evidence" value="ECO:0007669"/>
    <property type="project" value="TreeGrafter"/>
</dbReference>
<dbReference type="InterPro" id="IPR035979">
    <property type="entry name" value="RBD_domain_sf"/>
</dbReference>
<accession>F2TPZ6</accession>
<dbReference type="EMBL" id="GG749488">
    <property type="protein sequence ID" value="EGE85277.1"/>
    <property type="molecule type" value="Genomic_DNA"/>
</dbReference>
<keyword evidence="5" id="KW-0539">Nucleus</keyword>
<dbReference type="GO" id="GO:0061574">
    <property type="term" value="C:ASAP complex"/>
    <property type="evidence" value="ECO:0007669"/>
    <property type="project" value="TreeGrafter"/>
</dbReference>
<proteinExistence type="predicted"/>
<evidence type="ECO:0000256" key="3">
    <source>
        <dbReference type="ARBA" id="ARBA00022884"/>
    </source>
</evidence>
<evidence type="ECO:0000256" key="5">
    <source>
        <dbReference type="ARBA" id="ARBA00023242"/>
    </source>
</evidence>
<dbReference type="SUPFAM" id="SSF54928">
    <property type="entry name" value="RNA-binding domain, RBD"/>
    <property type="match status" value="1"/>
</dbReference>
<dbReference type="AlphaFoldDB" id="F2TPZ6"/>
<dbReference type="GO" id="GO:0005737">
    <property type="term" value="C:cytoplasm"/>
    <property type="evidence" value="ECO:0007669"/>
    <property type="project" value="TreeGrafter"/>
</dbReference>
<keyword evidence="4" id="KW-0508">mRNA splicing</keyword>
<dbReference type="InterPro" id="IPR000504">
    <property type="entry name" value="RRM_dom"/>
</dbReference>
<evidence type="ECO:0000313" key="9">
    <source>
        <dbReference type="EMBL" id="EGE85277.1"/>
    </source>
</evidence>
<organism evidence="9">
    <name type="scientific">Ajellomyces dermatitidis (strain ATCC 18188 / CBS 674.68)</name>
    <name type="common">Blastomyces dermatitidis</name>
    <dbReference type="NCBI Taxonomy" id="653446"/>
    <lineage>
        <taxon>Eukaryota</taxon>
        <taxon>Fungi</taxon>
        <taxon>Dikarya</taxon>
        <taxon>Ascomycota</taxon>
        <taxon>Pezizomycotina</taxon>
        <taxon>Eurotiomycetes</taxon>
        <taxon>Eurotiomycetidae</taxon>
        <taxon>Onygenales</taxon>
        <taxon>Ajellomycetaceae</taxon>
        <taxon>Blastomyces</taxon>
    </lineage>
</organism>
<evidence type="ECO:0000256" key="4">
    <source>
        <dbReference type="ARBA" id="ARBA00023187"/>
    </source>
</evidence>
<feature type="compositionally biased region" description="Basic residues" evidence="7">
    <location>
        <begin position="215"/>
        <end position="237"/>
    </location>
</feature>
<dbReference type="OrthoDB" id="252020at2759"/>
<feature type="domain" description="RRM" evidence="8">
    <location>
        <begin position="44"/>
        <end position="122"/>
    </location>
</feature>
<dbReference type="PANTHER" id="PTHR15481:SF0">
    <property type="entry name" value="LD23870P-RELATED"/>
    <property type="match status" value="1"/>
</dbReference>
<feature type="compositionally biased region" description="Basic residues" evidence="7">
    <location>
        <begin position="250"/>
        <end position="273"/>
    </location>
</feature>
<feature type="region of interest" description="Disordered" evidence="7">
    <location>
        <begin position="125"/>
        <end position="273"/>
    </location>
</feature>
<dbReference type="InterPro" id="IPR012677">
    <property type="entry name" value="Nucleotide-bd_a/b_plait_sf"/>
</dbReference>
<reference evidence="9" key="1">
    <citation type="submission" date="2010-03" db="EMBL/GenBank/DDBJ databases">
        <title>Annotation of Blastomyces dermatitidis strain ATCC 18188.</title>
        <authorList>
            <consortium name="The Broad Institute Genome Sequencing Platform"/>
            <consortium name="Broad Institute Genome Sequencing Center for Infectious Disease."/>
            <person name="Cuomo C."/>
            <person name="Klein B."/>
            <person name="Sullivan T."/>
            <person name="Heitman J."/>
            <person name="Young S."/>
            <person name="Zeng Q."/>
            <person name="Gargeya S."/>
            <person name="Alvarado L."/>
            <person name="Berlin A.M."/>
            <person name="Chapman S.B."/>
            <person name="Chen Z."/>
            <person name="Freedman E."/>
            <person name="Gellesch M."/>
            <person name="Goldberg J."/>
            <person name="Griggs A."/>
            <person name="Gujja S."/>
            <person name="Heilman E."/>
            <person name="Heiman D."/>
            <person name="Howarth C."/>
            <person name="Mehta T."/>
            <person name="Neiman D."/>
            <person name="Pearson M."/>
            <person name="Roberts A."/>
            <person name="Saif S."/>
            <person name="Shea T."/>
            <person name="Shenoy N."/>
            <person name="Sisk P."/>
            <person name="Stolte C."/>
            <person name="Sykes S."/>
            <person name="White J."/>
            <person name="Yandava C."/>
            <person name="Haas B."/>
            <person name="Nusbaum C."/>
            <person name="Birren B."/>
        </authorList>
    </citation>
    <scope>NUCLEOTIDE SEQUENCE</scope>
    <source>
        <strain evidence="9">ATCC 18188</strain>
    </source>
</reference>